<name>R8BIY5_PHAM7</name>
<feature type="domain" description="Glycosyl transferase CAP10" evidence="2">
    <location>
        <begin position="330"/>
        <end position="616"/>
    </location>
</feature>
<keyword evidence="1" id="KW-0472">Membrane</keyword>
<dbReference type="OrthoDB" id="541052at2759"/>
<evidence type="ECO:0000313" key="3">
    <source>
        <dbReference type="EMBL" id="EON99212.1"/>
    </source>
</evidence>
<dbReference type="Proteomes" id="UP000014074">
    <property type="component" value="Unassembled WGS sequence"/>
</dbReference>
<sequence length="632" mass="72590">MVLKAGYRAWPLRHRLIGWPNLARYGLVACLFTLFLSLLLILRSSTDPTSYFRSRPRPVALSDAYLAALNASSEARHPIDDLIAYAKRTQENLLSEQSKDLKTAAHRYRARRHRHPPPGFDKWFEYAKKHNAVIVEQFFDRIYHDLLPFWALDAQQTATRAASWSHIVRVRNGVAEGVGDTKGRVPWLKHWTDLVAEAAEWLPDVDMPINYMDESRIITPWEEINGYVEKALMWRKVTPLDQTIQKYTGLAKIDAIEGKKPYDPVWLKEDSPRFWNIARTGCAPKSPAHDVPALADYSLPPAFPDDWAPSYSEKGYVKNFTAASDPCIQPHLRALHGSFVEPITMSTTKELIPLFGGCKLPLNNEILIPGAMYLTDDPFYSGGETHGPPWLEKKDGIVWRGVASGGRNRADNWPHFQRHRLVEMLNGTTVTNVERNGARAMTFELPPQAVYDFPRRRQGVLGEWLTNMSDVGFNNLLCFPKESNCTYVAPYFHEKPSMPMAEQYMNKYMPDVDGNSFSARFRGLLLSTSLPLKSTIYAEWHDDRLLPWLHFAPFDNTFQDLYGVLDYFTRDIKGDLAAWMIAETGKIWGEQVLRREDMLLYVWRLLLEFARVCDENRDRLGFIDDLAQPQKH</sequence>
<dbReference type="RefSeq" id="XP_007916006.1">
    <property type="nucleotide sequence ID" value="XM_007917815.1"/>
</dbReference>
<keyword evidence="1" id="KW-1133">Transmembrane helix</keyword>
<accession>R8BIY5</accession>
<proteinExistence type="predicted"/>
<dbReference type="InterPro" id="IPR006598">
    <property type="entry name" value="CAP10"/>
</dbReference>
<dbReference type="HOGENOM" id="CLU_005027_4_2_1"/>
<dbReference type="AlphaFoldDB" id="R8BIY5"/>
<keyword evidence="4" id="KW-1185">Reference proteome</keyword>
<evidence type="ECO:0000259" key="2">
    <source>
        <dbReference type="SMART" id="SM00672"/>
    </source>
</evidence>
<dbReference type="PANTHER" id="PTHR12203">
    <property type="entry name" value="KDEL LYS-ASP-GLU-LEU CONTAINING - RELATED"/>
    <property type="match status" value="1"/>
</dbReference>
<dbReference type="Pfam" id="PF05686">
    <property type="entry name" value="Glyco_transf_90"/>
    <property type="match status" value="1"/>
</dbReference>
<protein>
    <submittedName>
        <fullName evidence="3">Putative capsular associated protein</fullName>
    </submittedName>
</protein>
<feature type="transmembrane region" description="Helical" evidence="1">
    <location>
        <begin position="21"/>
        <end position="42"/>
    </location>
</feature>
<dbReference type="InterPro" id="IPR051091">
    <property type="entry name" value="O-Glucosyltr/Glycosyltrsf_90"/>
</dbReference>
<evidence type="ECO:0000256" key="1">
    <source>
        <dbReference type="SAM" id="Phobius"/>
    </source>
</evidence>
<dbReference type="KEGG" id="tmn:UCRPA7_5268"/>
<keyword evidence="1" id="KW-0812">Transmembrane</keyword>
<organism evidence="3 4">
    <name type="scientific">Phaeoacremonium minimum (strain UCR-PA7)</name>
    <name type="common">Esca disease fungus</name>
    <name type="synonym">Togninia minima</name>
    <dbReference type="NCBI Taxonomy" id="1286976"/>
    <lineage>
        <taxon>Eukaryota</taxon>
        <taxon>Fungi</taxon>
        <taxon>Dikarya</taxon>
        <taxon>Ascomycota</taxon>
        <taxon>Pezizomycotina</taxon>
        <taxon>Sordariomycetes</taxon>
        <taxon>Sordariomycetidae</taxon>
        <taxon>Togniniales</taxon>
        <taxon>Togniniaceae</taxon>
        <taxon>Phaeoacremonium</taxon>
    </lineage>
</organism>
<evidence type="ECO:0000313" key="4">
    <source>
        <dbReference type="Proteomes" id="UP000014074"/>
    </source>
</evidence>
<dbReference type="SMART" id="SM00672">
    <property type="entry name" value="CAP10"/>
    <property type="match status" value="1"/>
</dbReference>
<dbReference type="GeneID" id="19325804"/>
<reference evidence="4" key="1">
    <citation type="journal article" date="2013" name="Genome Announc.">
        <title>Draft genome sequence of the ascomycete Phaeoacremonium aleophilum strain UCR-PA7, a causal agent of the esca disease complex in grapevines.</title>
        <authorList>
            <person name="Blanco-Ulate B."/>
            <person name="Rolshausen P."/>
            <person name="Cantu D."/>
        </authorList>
    </citation>
    <scope>NUCLEOTIDE SEQUENCE [LARGE SCALE GENOMIC DNA]</scope>
    <source>
        <strain evidence="4">UCR-PA7</strain>
    </source>
</reference>
<gene>
    <name evidence="3" type="ORF">UCRPA7_5268</name>
</gene>
<dbReference type="EMBL" id="KB933176">
    <property type="protein sequence ID" value="EON99212.1"/>
    <property type="molecule type" value="Genomic_DNA"/>
</dbReference>
<dbReference type="PANTHER" id="PTHR12203:SF22">
    <property type="entry name" value="CAPSULE ASSOCIATED PROTEIN"/>
    <property type="match status" value="1"/>
</dbReference>
<dbReference type="eggNOG" id="ENOG502R59M">
    <property type="taxonomic scope" value="Eukaryota"/>
</dbReference>